<comment type="caution">
    <text evidence="2">The sequence shown here is derived from an EMBL/GenBank/DDBJ whole genome shotgun (WGS) entry which is preliminary data.</text>
</comment>
<dbReference type="AlphaFoldDB" id="A0A9J6GM09"/>
<dbReference type="EMBL" id="JABSTR010000007">
    <property type="protein sequence ID" value="KAH9375985.1"/>
    <property type="molecule type" value="Genomic_DNA"/>
</dbReference>
<accession>A0A9J6GM09</accession>
<feature type="compositionally biased region" description="Polar residues" evidence="1">
    <location>
        <begin position="126"/>
        <end position="136"/>
    </location>
</feature>
<gene>
    <name evidence="2" type="ORF">HPB48_021472</name>
</gene>
<proteinExistence type="predicted"/>
<dbReference type="VEuPathDB" id="VectorBase:HLOH_041113"/>
<keyword evidence="3" id="KW-1185">Reference proteome</keyword>
<dbReference type="Proteomes" id="UP000821853">
    <property type="component" value="Chromosome 5"/>
</dbReference>
<organism evidence="2 3">
    <name type="scientific">Haemaphysalis longicornis</name>
    <name type="common">Bush tick</name>
    <dbReference type="NCBI Taxonomy" id="44386"/>
    <lineage>
        <taxon>Eukaryota</taxon>
        <taxon>Metazoa</taxon>
        <taxon>Ecdysozoa</taxon>
        <taxon>Arthropoda</taxon>
        <taxon>Chelicerata</taxon>
        <taxon>Arachnida</taxon>
        <taxon>Acari</taxon>
        <taxon>Parasitiformes</taxon>
        <taxon>Ixodida</taxon>
        <taxon>Ixodoidea</taxon>
        <taxon>Ixodidae</taxon>
        <taxon>Haemaphysalinae</taxon>
        <taxon>Haemaphysalis</taxon>
    </lineage>
</organism>
<feature type="region of interest" description="Disordered" evidence="1">
    <location>
        <begin position="118"/>
        <end position="155"/>
    </location>
</feature>
<evidence type="ECO:0000313" key="3">
    <source>
        <dbReference type="Proteomes" id="UP000821853"/>
    </source>
</evidence>
<name>A0A9J6GM09_HAELO</name>
<feature type="compositionally biased region" description="Basic residues" evidence="1">
    <location>
        <begin position="142"/>
        <end position="155"/>
    </location>
</feature>
<feature type="region of interest" description="Disordered" evidence="1">
    <location>
        <begin position="46"/>
        <end position="91"/>
    </location>
</feature>
<reference evidence="2 3" key="1">
    <citation type="journal article" date="2020" name="Cell">
        <title>Large-Scale Comparative Analyses of Tick Genomes Elucidate Their Genetic Diversity and Vector Capacities.</title>
        <authorList>
            <consortium name="Tick Genome and Microbiome Consortium (TIGMIC)"/>
            <person name="Jia N."/>
            <person name="Wang J."/>
            <person name="Shi W."/>
            <person name="Du L."/>
            <person name="Sun Y."/>
            <person name="Zhan W."/>
            <person name="Jiang J.F."/>
            <person name="Wang Q."/>
            <person name="Zhang B."/>
            <person name="Ji P."/>
            <person name="Bell-Sakyi L."/>
            <person name="Cui X.M."/>
            <person name="Yuan T.T."/>
            <person name="Jiang B.G."/>
            <person name="Yang W.F."/>
            <person name="Lam T.T."/>
            <person name="Chang Q.C."/>
            <person name="Ding S.J."/>
            <person name="Wang X.J."/>
            <person name="Zhu J.G."/>
            <person name="Ruan X.D."/>
            <person name="Zhao L."/>
            <person name="Wei J.T."/>
            <person name="Ye R.Z."/>
            <person name="Que T.C."/>
            <person name="Du C.H."/>
            <person name="Zhou Y.H."/>
            <person name="Cheng J.X."/>
            <person name="Dai P.F."/>
            <person name="Guo W.B."/>
            <person name="Han X.H."/>
            <person name="Huang E.J."/>
            <person name="Li L.F."/>
            <person name="Wei W."/>
            <person name="Gao Y.C."/>
            <person name="Liu J.Z."/>
            <person name="Shao H.Z."/>
            <person name="Wang X."/>
            <person name="Wang C.C."/>
            <person name="Yang T.C."/>
            <person name="Huo Q.B."/>
            <person name="Li W."/>
            <person name="Chen H.Y."/>
            <person name="Chen S.E."/>
            <person name="Zhou L.G."/>
            <person name="Ni X.B."/>
            <person name="Tian J.H."/>
            <person name="Sheng Y."/>
            <person name="Liu T."/>
            <person name="Pan Y.S."/>
            <person name="Xia L.Y."/>
            <person name="Li J."/>
            <person name="Zhao F."/>
            <person name="Cao W.C."/>
        </authorList>
    </citation>
    <scope>NUCLEOTIDE SEQUENCE [LARGE SCALE GENOMIC DNA]</scope>
    <source>
        <strain evidence="2">HaeL-2018</strain>
    </source>
</reference>
<protein>
    <submittedName>
        <fullName evidence="2">Uncharacterized protein</fullName>
    </submittedName>
</protein>
<evidence type="ECO:0000256" key="1">
    <source>
        <dbReference type="SAM" id="MobiDB-lite"/>
    </source>
</evidence>
<sequence>MASVVDFQNFSPNSPWQPRVRESIASRLPEGHYFFLPPSTHVFAGAEVYMDSEDSNSSSDTSFPAEEEEDPGSDLELSSSNSDEDESLAQAFALGRPPYGNTMDCDHAEQDLAPVITLPISGGEPTLSTHRNNPQTMPKVPFSHRQHRVSHCPLT</sequence>
<evidence type="ECO:0000313" key="2">
    <source>
        <dbReference type="EMBL" id="KAH9375985.1"/>
    </source>
</evidence>